<feature type="region of interest" description="Disordered" evidence="1">
    <location>
        <begin position="1248"/>
        <end position="1275"/>
    </location>
</feature>
<dbReference type="PANTHER" id="PTHR42105">
    <property type="entry name" value="DIM2-ASSOCIATED PROTEIN 1"/>
    <property type="match status" value="1"/>
</dbReference>
<feature type="compositionally biased region" description="Polar residues" evidence="1">
    <location>
        <begin position="154"/>
        <end position="165"/>
    </location>
</feature>
<feature type="compositionally biased region" description="Basic and acidic residues" evidence="1">
    <location>
        <begin position="251"/>
        <end position="262"/>
    </location>
</feature>
<feature type="compositionally biased region" description="Polar residues" evidence="1">
    <location>
        <begin position="1658"/>
        <end position="1670"/>
    </location>
</feature>
<feature type="compositionally biased region" description="Low complexity" evidence="1">
    <location>
        <begin position="447"/>
        <end position="462"/>
    </location>
</feature>
<sequence>MGVDSKRPPLPAPTESMGETSGAETEVATNLTTRTDKTSYEVPEDGSPITISTQKVTAHREPGGRLGHHRRQKSQTSLLIEYFEAGKTGDKARSRPSVRVKVTPSARKSSRSGGHDAIQFTAIGKDRKPSYTRRISLNSSKNAEVGLGPLEGTEISQSSGGSNLSGHPPVEIEVLNHGGSDISGTRSTRGLMYAPNESNVSSMPPDSMLEGSNISNMTGSELSHDLSHSEDHTVTEKDYLKAPVRSRSRSTSRDRITQKVMEKLGATAGKPRKSSKSGYERSISKEYDVDGYPKERRRRSSKSHQVEEESTISGAESSLMSSQLAPSQRSYRSGTTQGSRMTNNPKLLEMVEDTIKRMILPEINAIKEDQRTDRNLRSSEGKSGPMPRDGYESSELEHRVSKSSSSPNIASKPKVILNREGEDPVVLSRGDSERKKHRISSREYTERPSSSRRSSGRSSTRGDGYDDEERVRHKSSKSGHGLRDAAAAGMAGGILTAAALKHHDSQSDVHQHRKKHSKSRGSRSRSASIAETNEEAYSRTEGIPPMPMASHINDSDLTRDSIVSAATEQPSIGDVMTPVREVSRGSVADVMSPSRTPTRTPVSGSRGLGMTHTNQSIESSSPISNRARMAALTAAGIGGVAVAKGYENHHDHQVDADGYGDLSNRRGVGSPAHSVSSLKNQFEKEDSLIPSGLRPKSAASRSSAGRLRETQASRTSARSSPTTQRLAQSRKHSQDVSGDEFITPFETPGALLREGTPGTPTNGESVDEWYERQHQLNNRYRDSIDHATNRDSYQTNPYPEDDKRYTTYTDDSFGAPGSDGLDAERNVKGVGANPIYLIPAGVESNVASLMEPSILSSNMLSSNDSSTRNRGSYADRMEHLRDMDKDSPAMYDGSTLSETMPSQDRWAAIKGHARNLSATTSQQEQDSPRSSPMKSLREERSIEAQPKMSASGLPVADDPLPEIGHFDDTKSELSSTNPSIVEGPLGGDPTGRSEWPYESGLTPGTGDRRDLASPGQRSMRSDHSGHGRKDGMLAAAAGGAAALAANHAFSRNKSATMEDEDDGRQELTPDLRHAGAEIDREATPTGSPAAFRDEGYVTDAHARSAGARTPRPGDEQRYSKEDLNDFNRAMDAQSLGEDDPFTSTNKVLDAKHARHVSGNSHGMASPLYDSSTGKGKIESKDIVALMDHLTVRDAQRNAVDTEILVSLVRTAAEMRSSFDEMRKFIKEQDQLIMANTDRDAEVTVAKVLGGPRPQPLGSPRTPRGNSQEDIQAKRKGVLRRALKGLTGGRKADDLARVEDMLMQILDNVEDLKHGGLPTSRQQTASFSEGPMDSYEKLRAAPDSGYEPEGQADTSSTPSHSGHFDTPPRAGKEQFHSGYDGRRGSINRVSTVMEGDEDEDELTPSENRVLRNQFENNERLLTPTQESHQQQFALKNRGQSPSDTPYHGAETYGGIQAQEITPQRAAVEKAEKDRKHKSAGSSIFGVPKTSRWSKTTTSSAAPDLAGLESPVAARALRPQSAASRSVSTLDEYDDHEDYERQRGGEPVRRSMQSLGKEHERPISQADTRSVQSGVSKLTRTPSPLIPSERSLRQQDSYEHAREASPIQQDEAGQEEYGFDDPKYQAHRNSILLQHPQPRQGPTGRHQNHLENKAEDFDNLTGTNSDLSQRTVSDFDPATWGSSGTAALARNRFSTATSGGEPPSPASMRGSGGRESQGSLIPQKQPQAAAAVTPTKRYDPEPEDDWREEPTYSNSGFSRGGGGGGYSYSSPYGSGHLLEPIEEVRYSLETDSGRISPEPGPQVAKAVSMRSSAGGKKITGPRPMGARSPQPRVVDSAGTTSGTIRRKPLAKSIASDDSLRSD</sequence>
<feature type="compositionally biased region" description="Low complexity" evidence="1">
    <location>
        <begin position="712"/>
        <end position="725"/>
    </location>
</feature>
<feature type="compositionally biased region" description="Polar residues" evidence="1">
    <location>
        <begin position="1421"/>
        <end position="1442"/>
    </location>
</feature>
<feature type="compositionally biased region" description="Basic and acidic residues" evidence="1">
    <location>
        <begin position="1588"/>
        <end position="1601"/>
    </location>
</feature>
<feature type="region of interest" description="Disordered" evidence="1">
    <location>
        <begin position="1312"/>
        <end position="1385"/>
    </location>
</feature>
<feature type="region of interest" description="Disordered" evidence="1">
    <location>
        <begin position="88"/>
        <end position="349"/>
    </location>
</feature>
<feature type="compositionally biased region" description="Basic and acidic residues" evidence="1">
    <location>
        <begin position="1780"/>
        <end position="1790"/>
    </location>
</feature>
<evidence type="ECO:0000256" key="1">
    <source>
        <dbReference type="SAM" id="MobiDB-lite"/>
    </source>
</evidence>
<feature type="region of interest" description="Disordered" evidence="1">
    <location>
        <begin position="1420"/>
        <end position="1860"/>
    </location>
</feature>
<dbReference type="Proteomes" id="UP001274830">
    <property type="component" value="Unassembled WGS sequence"/>
</dbReference>
<feature type="compositionally biased region" description="Polar residues" evidence="1">
    <location>
        <begin position="1563"/>
        <end position="1580"/>
    </location>
</feature>
<feature type="compositionally biased region" description="Polar residues" evidence="1">
    <location>
        <begin position="593"/>
        <end position="603"/>
    </location>
</feature>
<reference evidence="2" key="1">
    <citation type="submission" date="2023-07" db="EMBL/GenBank/DDBJ databases">
        <title>Black Yeasts Isolated from many extreme environments.</title>
        <authorList>
            <person name="Coleine C."/>
            <person name="Stajich J.E."/>
            <person name="Selbmann L."/>
        </authorList>
    </citation>
    <scope>NUCLEOTIDE SEQUENCE</scope>
    <source>
        <strain evidence="2">CCFEE 5485</strain>
    </source>
</reference>
<evidence type="ECO:0000313" key="2">
    <source>
        <dbReference type="EMBL" id="KAK3679026.1"/>
    </source>
</evidence>
<feature type="compositionally biased region" description="Basic and acidic residues" evidence="1">
    <location>
        <begin position="1019"/>
        <end position="1031"/>
    </location>
</feature>
<feature type="compositionally biased region" description="Polar residues" evidence="1">
    <location>
        <begin position="311"/>
        <end position="345"/>
    </location>
</feature>
<feature type="compositionally biased region" description="Basic residues" evidence="1">
    <location>
        <begin position="511"/>
        <end position="523"/>
    </location>
</feature>
<name>A0AAE0WWW2_9PEZI</name>
<feature type="region of interest" description="Disordered" evidence="1">
    <location>
        <begin position="652"/>
        <end position="765"/>
    </location>
</feature>
<feature type="region of interest" description="Disordered" evidence="1">
    <location>
        <begin position="1"/>
        <end position="74"/>
    </location>
</feature>
<organism evidence="2 3">
    <name type="scientific">Recurvomyces mirabilis</name>
    <dbReference type="NCBI Taxonomy" id="574656"/>
    <lineage>
        <taxon>Eukaryota</taxon>
        <taxon>Fungi</taxon>
        <taxon>Dikarya</taxon>
        <taxon>Ascomycota</taxon>
        <taxon>Pezizomycotina</taxon>
        <taxon>Dothideomycetes</taxon>
        <taxon>Dothideomycetidae</taxon>
        <taxon>Mycosphaerellales</taxon>
        <taxon>Teratosphaeriaceae</taxon>
        <taxon>Recurvomyces</taxon>
    </lineage>
</organism>
<feature type="compositionally biased region" description="Polar residues" evidence="1">
    <location>
        <begin position="916"/>
        <end position="933"/>
    </location>
</feature>
<feature type="compositionally biased region" description="Basic and acidic residues" evidence="1">
    <location>
        <begin position="222"/>
        <end position="240"/>
    </location>
</feature>
<feature type="compositionally biased region" description="Polar residues" evidence="1">
    <location>
        <begin position="17"/>
        <end position="33"/>
    </location>
</feature>
<protein>
    <submittedName>
        <fullName evidence="2">Uncharacterized protein</fullName>
    </submittedName>
</protein>
<feature type="compositionally biased region" description="Low complexity" evidence="1">
    <location>
        <begin position="1487"/>
        <end position="1498"/>
    </location>
</feature>
<feature type="compositionally biased region" description="Basic and acidic residues" evidence="1">
    <location>
        <begin position="501"/>
        <end position="510"/>
    </location>
</feature>
<feature type="compositionally biased region" description="Basic and acidic residues" evidence="1">
    <location>
        <begin position="365"/>
        <end position="380"/>
    </location>
</feature>
<accession>A0AAE0WWW2</accession>
<feature type="compositionally biased region" description="Basic and acidic residues" evidence="1">
    <location>
        <begin position="1064"/>
        <end position="1082"/>
    </location>
</feature>
<evidence type="ECO:0000313" key="3">
    <source>
        <dbReference type="Proteomes" id="UP001274830"/>
    </source>
</evidence>
<dbReference type="EMBL" id="JAUTXT010000003">
    <property type="protein sequence ID" value="KAK3679026.1"/>
    <property type="molecule type" value="Genomic_DNA"/>
</dbReference>
<feature type="compositionally biased region" description="Basic and acidic residues" evidence="1">
    <location>
        <begin position="430"/>
        <end position="446"/>
    </location>
</feature>
<feature type="compositionally biased region" description="Basic and acidic residues" evidence="1">
    <location>
        <begin position="1536"/>
        <end position="1547"/>
    </location>
</feature>
<comment type="caution">
    <text evidence="2">The sequence shown here is derived from an EMBL/GenBank/DDBJ whole genome shotgun (WGS) entry which is preliminary data.</text>
</comment>
<feature type="compositionally biased region" description="Basic and acidic residues" evidence="1">
    <location>
        <begin position="389"/>
        <end position="400"/>
    </location>
</feature>
<feature type="region of interest" description="Disordered" evidence="1">
    <location>
        <begin position="1051"/>
        <end position="1096"/>
    </location>
</feature>
<feature type="compositionally biased region" description="Polar residues" evidence="1">
    <location>
        <begin position="196"/>
        <end position="221"/>
    </location>
</feature>
<feature type="compositionally biased region" description="Polar residues" evidence="1">
    <location>
        <begin position="611"/>
        <end position="623"/>
    </location>
</feature>
<feature type="compositionally biased region" description="Polar residues" evidence="1">
    <location>
        <begin position="133"/>
        <end position="142"/>
    </location>
</feature>
<feature type="compositionally biased region" description="Basic and acidic residues" evidence="1">
    <location>
        <begin position="278"/>
        <end position="294"/>
    </location>
</feature>
<feature type="compositionally biased region" description="Polar residues" evidence="1">
    <location>
        <begin position="1714"/>
        <end position="1724"/>
    </location>
</feature>
<keyword evidence="3" id="KW-1185">Reference proteome</keyword>
<feature type="compositionally biased region" description="Basic and acidic residues" evidence="1">
    <location>
        <begin position="780"/>
        <end position="789"/>
    </location>
</feature>
<feature type="region of interest" description="Disordered" evidence="1">
    <location>
        <begin position="362"/>
        <end position="553"/>
    </location>
</feature>
<gene>
    <name evidence="2" type="ORF">LTR78_001479</name>
</gene>
<feature type="region of interest" description="Disordered" evidence="1">
    <location>
        <begin position="584"/>
        <end position="623"/>
    </location>
</feature>
<feature type="compositionally biased region" description="Low complexity" evidence="1">
    <location>
        <begin position="402"/>
        <end position="414"/>
    </location>
</feature>
<feature type="region of interest" description="Disordered" evidence="1">
    <location>
        <begin position="915"/>
        <end position="1033"/>
    </location>
</feature>
<feature type="region of interest" description="Disordered" evidence="1">
    <location>
        <begin position="780"/>
        <end position="803"/>
    </location>
</feature>
<dbReference type="PANTHER" id="PTHR42105:SF1">
    <property type="entry name" value="TRANSALDOLASE"/>
    <property type="match status" value="1"/>
</dbReference>
<proteinExistence type="predicted"/>
<feature type="compositionally biased region" description="Basic and acidic residues" evidence="1">
    <location>
        <begin position="1369"/>
        <end position="1382"/>
    </location>
</feature>